<dbReference type="AlphaFoldDB" id="A0A7S0SGM1"/>
<reference evidence="7" key="1">
    <citation type="submission" date="2021-01" db="EMBL/GenBank/DDBJ databases">
        <authorList>
            <person name="Corre E."/>
            <person name="Pelletier E."/>
            <person name="Niang G."/>
            <person name="Scheremetjew M."/>
            <person name="Finn R."/>
            <person name="Kale V."/>
            <person name="Holt S."/>
            <person name="Cochrane G."/>
            <person name="Meng A."/>
            <person name="Brown T."/>
            <person name="Cohen L."/>
        </authorList>
    </citation>
    <scope>NUCLEOTIDE SEQUENCE</scope>
    <source>
        <strain evidence="7">SL-175</strain>
    </source>
</reference>
<sequence length="694" mass="77420">MPKTSKATKHAGGKSLKKMMKVKGGTASRYTTRNQALNRLQLKLADFRRLCILKGIHPREPKKKVKGQGKTYYHVKDINFLAHEPLLEKFRALRSYERKIKKAKAKKAYHAVDRLEEKKPQYGLDHLVKERYPGFVDALRDLDDPLTLTHLFALLPADKRHGIPVEVVNRARALALEFQSYVTKTNALRKVFISVKGIYYQASIYGQEVTWLTPHALAQTLPEDVDYRVMLTFLEFYLAMMGFINYKLYYDKSFRYPPVLDTRLEDAAGGIVAVIHDLADKVASSKAGKVAAGQAAKKSAQAKQTEARMGTLHAKMADIASHEIDEEEEAAAAAKAARSDDEDGEGGEEGGDGGGGGEEEPDMEDVIAASAGADPAAREDAKLCATLFKGLVFFIQREVPRDMMVFIIRSFGGEVCWDGEGSPIDEADGGVTHHVCDRPMEGRMTAAREYVQPQWVVDCVNWRVLIPAGEYAPGKPPPPHLSPFVNAEDEGYTPDYQATLQRLQAQAKAAREGRSLADVSEEAGTRLLTATEEAEEEEKEHTRDLEREMKGIPYSRSLAEGEEDSDDEQSESGDEDIEEEEEDSDDDASDDDDEDEAEAEEEEEEGPAKKKAKKASRLTQEMAMRSKDIIINKRIKDMGEDGEMDAMRYVMLPRKKRELYKAMQLGLAKKEARVGELTARKEKLKKEGGKSGHK</sequence>
<evidence type="ECO:0000256" key="4">
    <source>
        <dbReference type="HAMAP-Rule" id="MF_03028"/>
    </source>
</evidence>
<dbReference type="FunFam" id="3.40.50.10190:FF:000002">
    <property type="entry name" value="Pescadillo homolog"/>
    <property type="match status" value="1"/>
</dbReference>
<dbReference type="InterPro" id="IPR036420">
    <property type="entry name" value="BRCT_dom_sf"/>
</dbReference>
<feature type="compositionally biased region" description="Basic and acidic residues" evidence="5">
    <location>
        <begin position="539"/>
        <end position="550"/>
    </location>
</feature>
<comment type="similarity">
    <text evidence="4">Belongs to the pescadillo family.</text>
</comment>
<dbReference type="GO" id="GO:0070545">
    <property type="term" value="C:PeBoW complex"/>
    <property type="evidence" value="ECO:0007669"/>
    <property type="project" value="TreeGrafter"/>
</dbReference>
<proteinExistence type="inferred from homology"/>
<dbReference type="CDD" id="cd17709">
    <property type="entry name" value="BRCT_pescadillo_like"/>
    <property type="match status" value="1"/>
</dbReference>
<feature type="region of interest" description="Disordered" evidence="5">
    <location>
        <begin position="327"/>
        <end position="362"/>
    </location>
</feature>
<dbReference type="GO" id="GO:0000463">
    <property type="term" value="P:maturation of LSU-rRNA from tricistronic rRNA transcript (SSU-rRNA, 5.8S rRNA, LSU-rRNA)"/>
    <property type="evidence" value="ECO:0007669"/>
    <property type="project" value="UniProtKB-UniRule"/>
</dbReference>
<dbReference type="Pfam" id="PF16589">
    <property type="entry name" value="BRCT_2"/>
    <property type="match status" value="1"/>
</dbReference>
<dbReference type="Pfam" id="PF06732">
    <property type="entry name" value="Pescadillo_N"/>
    <property type="match status" value="1"/>
</dbReference>
<protein>
    <recommendedName>
        <fullName evidence="4">Pescadillo homolog</fullName>
    </recommendedName>
</protein>
<dbReference type="HAMAP" id="MF_03028">
    <property type="entry name" value="Pescadillo"/>
    <property type="match status" value="1"/>
</dbReference>
<dbReference type="PANTHER" id="PTHR12221">
    <property type="entry name" value="PESCADILLO - RELATED"/>
    <property type="match status" value="1"/>
</dbReference>
<feature type="compositionally biased region" description="Acidic residues" evidence="5">
    <location>
        <begin position="340"/>
        <end position="362"/>
    </location>
</feature>
<dbReference type="PANTHER" id="PTHR12221:SF6">
    <property type="entry name" value="PESCADILLO HOMOLOG"/>
    <property type="match status" value="1"/>
</dbReference>
<dbReference type="GO" id="GO:0003723">
    <property type="term" value="F:RNA binding"/>
    <property type="evidence" value="ECO:0007669"/>
    <property type="project" value="TreeGrafter"/>
</dbReference>
<dbReference type="InterPro" id="IPR010613">
    <property type="entry name" value="PES"/>
</dbReference>
<dbReference type="EMBL" id="HBFC01011136">
    <property type="protein sequence ID" value="CAD8703827.1"/>
    <property type="molecule type" value="Transcribed_RNA"/>
</dbReference>
<name>A0A7S0SGM1_9CHLO</name>
<dbReference type="GO" id="GO:0043021">
    <property type="term" value="F:ribonucleoprotein complex binding"/>
    <property type="evidence" value="ECO:0007669"/>
    <property type="project" value="UniProtKB-UniRule"/>
</dbReference>
<dbReference type="GO" id="GO:0005654">
    <property type="term" value="C:nucleoplasm"/>
    <property type="evidence" value="ECO:0007669"/>
    <property type="project" value="UniProtKB-SubCell"/>
</dbReference>
<evidence type="ECO:0000256" key="5">
    <source>
        <dbReference type="SAM" id="MobiDB-lite"/>
    </source>
</evidence>
<dbReference type="InterPro" id="IPR001357">
    <property type="entry name" value="BRCT_dom"/>
</dbReference>
<organism evidence="7">
    <name type="scientific">Mantoniella antarctica</name>
    <dbReference type="NCBI Taxonomy" id="81844"/>
    <lineage>
        <taxon>Eukaryota</taxon>
        <taxon>Viridiplantae</taxon>
        <taxon>Chlorophyta</taxon>
        <taxon>Mamiellophyceae</taxon>
        <taxon>Mamiellales</taxon>
        <taxon>Mamiellaceae</taxon>
        <taxon>Mantoniella</taxon>
    </lineage>
</organism>
<feature type="compositionally biased region" description="Acidic residues" evidence="5">
    <location>
        <begin position="560"/>
        <end position="605"/>
    </location>
</feature>
<dbReference type="GO" id="GO:0000466">
    <property type="term" value="P:maturation of 5.8S rRNA from tricistronic rRNA transcript (SSU-rRNA, 5.8S rRNA, LSU-rRNA)"/>
    <property type="evidence" value="ECO:0007669"/>
    <property type="project" value="UniProtKB-UniRule"/>
</dbReference>
<keyword evidence="3 4" id="KW-0539">Nucleus</keyword>
<keyword evidence="2 4" id="KW-0698">rRNA processing</keyword>
<dbReference type="GO" id="GO:0030687">
    <property type="term" value="C:preribosome, large subunit precursor"/>
    <property type="evidence" value="ECO:0007669"/>
    <property type="project" value="UniProtKB-UniRule"/>
</dbReference>
<feature type="domain" description="BRCT" evidence="6">
    <location>
        <begin position="383"/>
        <end position="473"/>
    </location>
</feature>
<gene>
    <name evidence="7" type="ORF">MANT1106_LOCUS6509</name>
</gene>
<evidence type="ECO:0000256" key="1">
    <source>
        <dbReference type="ARBA" id="ARBA00022517"/>
    </source>
</evidence>
<evidence type="ECO:0000313" key="7">
    <source>
        <dbReference type="EMBL" id="CAD8703827.1"/>
    </source>
</evidence>
<evidence type="ECO:0000259" key="6">
    <source>
        <dbReference type="PROSITE" id="PS50172"/>
    </source>
</evidence>
<dbReference type="SUPFAM" id="SSF52113">
    <property type="entry name" value="BRCT domain"/>
    <property type="match status" value="1"/>
</dbReference>
<dbReference type="Gene3D" id="3.40.50.10190">
    <property type="entry name" value="BRCT domain"/>
    <property type="match status" value="1"/>
</dbReference>
<comment type="function">
    <text evidence="4">Required for maturation of ribosomal RNAs and formation of the large ribosomal subunit.</text>
</comment>
<feature type="region of interest" description="Disordered" evidence="5">
    <location>
        <begin position="512"/>
        <end position="622"/>
    </location>
</feature>
<evidence type="ECO:0000256" key="3">
    <source>
        <dbReference type="ARBA" id="ARBA00023242"/>
    </source>
</evidence>
<keyword evidence="1 4" id="KW-0690">Ribosome biogenesis</keyword>
<comment type="subcellular location">
    <subcellularLocation>
        <location evidence="4">Nucleus</location>
        <location evidence="4">Nucleolus</location>
    </subcellularLocation>
    <subcellularLocation>
        <location evidence="4">Nucleus</location>
        <location evidence="4">Nucleoplasm</location>
    </subcellularLocation>
</comment>
<evidence type="ECO:0000256" key="2">
    <source>
        <dbReference type="ARBA" id="ARBA00022552"/>
    </source>
</evidence>
<feature type="compositionally biased region" description="Basic residues" evidence="5">
    <location>
        <begin position="1"/>
        <end position="21"/>
    </location>
</feature>
<dbReference type="PROSITE" id="PS50172">
    <property type="entry name" value="BRCT"/>
    <property type="match status" value="1"/>
</dbReference>
<accession>A0A7S0SGM1</accession>
<feature type="region of interest" description="Disordered" evidence="5">
    <location>
        <begin position="1"/>
        <end position="27"/>
    </location>
</feature>